<organism evidence="2 3">
    <name type="scientific">Neohortaea acidophila</name>
    <dbReference type="NCBI Taxonomy" id="245834"/>
    <lineage>
        <taxon>Eukaryota</taxon>
        <taxon>Fungi</taxon>
        <taxon>Dikarya</taxon>
        <taxon>Ascomycota</taxon>
        <taxon>Pezizomycotina</taxon>
        <taxon>Dothideomycetes</taxon>
        <taxon>Dothideomycetidae</taxon>
        <taxon>Mycosphaerellales</taxon>
        <taxon>Teratosphaeriaceae</taxon>
        <taxon>Neohortaea</taxon>
    </lineage>
</organism>
<sequence>MDDKKKGRLSGKLFGKKDKEPAGASEYRTSSNSNMADSAYASSEGERKPYSPGADTMPMENTGQFQGVSSDRSLTLNKSTGDVMDDDTGEVVSTVTTTTTTTTVCVYAPSYLSVSD</sequence>
<protein>
    <submittedName>
        <fullName evidence="2">Uncharacterized protein</fullName>
    </submittedName>
</protein>
<keyword evidence="3" id="KW-1185">Reference proteome</keyword>
<reference evidence="2" key="1">
    <citation type="journal article" date="2020" name="Stud. Mycol.">
        <title>101 Dothideomycetes genomes: a test case for predicting lifestyles and emergence of pathogens.</title>
        <authorList>
            <person name="Haridas S."/>
            <person name="Albert R."/>
            <person name="Binder M."/>
            <person name="Bloem J."/>
            <person name="Labutti K."/>
            <person name="Salamov A."/>
            <person name="Andreopoulos B."/>
            <person name="Baker S."/>
            <person name="Barry K."/>
            <person name="Bills G."/>
            <person name="Bluhm B."/>
            <person name="Cannon C."/>
            <person name="Castanera R."/>
            <person name="Culley D."/>
            <person name="Daum C."/>
            <person name="Ezra D."/>
            <person name="Gonzalez J."/>
            <person name="Henrissat B."/>
            <person name="Kuo A."/>
            <person name="Liang C."/>
            <person name="Lipzen A."/>
            <person name="Lutzoni F."/>
            <person name="Magnuson J."/>
            <person name="Mondo S."/>
            <person name="Nolan M."/>
            <person name="Ohm R."/>
            <person name="Pangilinan J."/>
            <person name="Park H.-J."/>
            <person name="Ramirez L."/>
            <person name="Alfaro M."/>
            <person name="Sun H."/>
            <person name="Tritt A."/>
            <person name="Yoshinaga Y."/>
            <person name="Zwiers L.-H."/>
            <person name="Turgeon B."/>
            <person name="Goodwin S."/>
            <person name="Spatafora J."/>
            <person name="Crous P."/>
            <person name="Grigoriev I."/>
        </authorList>
    </citation>
    <scope>NUCLEOTIDE SEQUENCE</scope>
    <source>
        <strain evidence="2">CBS 113389</strain>
    </source>
</reference>
<dbReference type="EMBL" id="MU001633">
    <property type="protein sequence ID" value="KAF2484856.1"/>
    <property type="molecule type" value="Genomic_DNA"/>
</dbReference>
<feature type="region of interest" description="Disordered" evidence="1">
    <location>
        <begin position="1"/>
        <end position="87"/>
    </location>
</feature>
<dbReference type="GeneID" id="54473838"/>
<dbReference type="OrthoDB" id="4779541at2759"/>
<accession>A0A6A6PYL0</accession>
<feature type="compositionally biased region" description="Polar residues" evidence="1">
    <location>
        <begin position="27"/>
        <end position="36"/>
    </location>
</feature>
<feature type="compositionally biased region" description="Polar residues" evidence="1">
    <location>
        <begin position="59"/>
        <end position="80"/>
    </location>
</feature>
<proteinExistence type="predicted"/>
<dbReference type="Proteomes" id="UP000799767">
    <property type="component" value="Unassembled WGS sequence"/>
</dbReference>
<dbReference type="RefSeq" id="XP_033591425.1">
    <property type="nucleotide sequence ID" value="XM_033732836.1"/>
</dbReference>
<gene>
    <name evidence="2" type="ORF">BDY17DRAFT_292502</name>
</gene>
<name>A0A6A6PYL0_9PEZI</name>
<evidence type="ECO:0000256" key="1">
    <source>
        <dbReference type="SAM" id="MobiDB-lite"/>
    </source>
</evidence>
<dbReference type="AlphaFoldDB" id="A0A6A6PYL0"/>
<evidence type="ECO:0000313" key="3">
    <source>
        <dbReference type="Proteomes" id="UP000799767"/>
    </source>
</evidence>
<evidence type="ECO:0000313" key="2">
    <source>
        <dbReference type="EMBL" id="KAF2484856.1"/>
    </source>
</evidence>